<organism evidence="2 3">
    <name type="scientific">Halpernia humi</name>
    <dbReference type="NCBI Taxonomy" id="493375"/>
    <lineage>
        <taxon>Bacteria</taxon>
        <taxon>Pseudomonadati</taxon>
        <taxon>Bacteroidota</taxon>
        <taxon>Flavobacteriia</taxon>
        <taxon>Flavobacteriales</taxon>
        <taxon>Weeksellaceae</taxon>
        <taxon>Chryseobacterium group</taxon>
        <taxon>Halpernia</taxon>
    </lineage>
</organism>
<evidence type="ECO:0008006" key="4">
    <source>
        <dbReference type="Google" id="ProtNLM"/>
    </source>
</evidence>
<feature type="transmembrane region" description="Helical" evidence="1">
    <location>
        <begin position="206"/>
        <end position="222"/>
    </location>
</feature>
<feature type="transmembrane region" description="Helical" evidence="1">
    <location>
        <begin position="88"/>
        <end position="107"/>
    </location>
</feature>
<gene>
    <name evidence="2" type="ORF">SAMN05421847_2401</name>
</gene>
<keyword evidence="1" id="KW-1133">Transmembrane helix</keyword>
<reference evidence="3" key="1">
    <citation type="submission" date="2016-10" db="EMBL/GenBank/DDBJ databases">
        <authorList>
            <person name="Varghese N."/>
            <person name="Submissions S."/>
        </authorList>
    </citation>
    <scope>NUCLEOTIDE SEQUENCE [LARGE SCALE GENOMIC DNA]</scope>
    <source>
        <strain evidence="3">DSM 21580</strain>
    </source>
</reference>
<feature type="transmembrane region" description="Helical" evidence="1">
    <location>
        <begin position="113"/>
        <end position="131"/>
    </location>
</feature>
<keyword evidence="1" id="KW-0472">Membrane</keyword>
<evidence type="ECO:0000256" key="1">
    <source>
        <dbReference type="SAM" id="Phobius"/>
    </source>
</evidence>
<feature type="transmembrane region" description="Helical" evidence="1">
    <location>
        <begin position="7"/>
        <end position="23"/>
    </location>
</feature>
<feature type="transmembrane region" description="Helical" evidence="1">
    <location>
        <begin position="43"/>
        <end position="67"/>
    </location>
</feature>
<dbReference type="AlphaFoldDB" id="A0A1H6AGN8"/>
<proteinExistence type="predicted"/>
<dbReference type="PANTHER" id="PTHR33802">
    <property type="entry name" value="SI:CH211-161H7.5-RELATED"/>
    <property type="match status" value="1"/>
</dbReference>
<feature type="transmembrane region" description="Helical" evidence="1">
    <location>
        <begin position="143"/>
        <end position="161"/>
    </location>
</feature>
<feature type="transmembrane region" description="Helical" evidence="1">
    <location>
        <begin position="228"/>
        <end position="248"/>
    </location>
</feature>
<dbReference type="RefSeq" id="WP_103914272.1">
    <property type="nucleotide sequence ID" value="NZ_FNUS01000006.1"/>
</dbReference>
<dbReference type="EMBL" id="FNUS01000006">
    <property type="protein sequence ID" value="SEG47175.1"/>
    <property type="molecule type" value="Genomic_DNA"/>
</dbReference>
<dbReference type="Proteomes" id="UP000236738">
    <property type="component" value="Unassembled WGS sequence"/>
</dbReference>
<dbReference type="OrthoDB" id="5189031at2"/>
<dbReference type="PANTHER" id="PTHR33802:SF1">
    <property type="entry name" value="XK-RELATED PROTEIN"/>
    <property type="match status" value="1"/>
</dbReference>
<protein>
    <recommendedName>
        <fullName evidence="4">Tryptophan-rich sensory protein</fullName>
    </recommendedName>
</protein>
<name>A0A1H6AGN8_9FLAO</name>
<evidence type="ECO:0000313" key="2">
    <source>
        <dbReference type="EMBL" id="SEG47175.1"/>
    </source>
</evidence>
<keyword evidence="1" id="KW-0812">Transmembrane</keyword>
<keyword evidence="3" id="KW-1185">Reference proteome</keyword>
<feature type="transmembrane region" description="Helical" evidence="1">
    <location>
        <begin position="181"/>
        <end position="199"/>
    </location>
</feature>
<evidence type="ECO:0000313" key="3">
    <source>
        <dbReference type="Proteomes" id="UP000236738"/>
    </source>
</evidence>
<accession>A0A1H6AGN8</accession>
<sequence length="263" mass="29785">MKKILQIANSVALVSTIFINYLSNTGAINGKTIGNVSNGLRSLFTPAAYAFSIWGFIYLLLFGFIIYQGRSLFNKNTEDDFVEKIGPWFIISCIANSGWVFLWLLGYTGLSCILIFLLLFSLLKIIINNRMEIWDAPAKTIAFLWWPFVFYAGWVTVASIANVSAYLVKINWNGFGISPEIWTIVMIIIATIINLIVVYKRNLREFATVGIWALIAIAVANFDQQKIISYTAILASLILFVVIMIQGFQNRKTNPFFKMLTNR</sequence>